<dbReference type="EMBL" id="JAVDWV010000009">
    <property type="protein sequence ID" value="MDR7155367.1"/>
    <property type="molecule type" value="Genomic_DNA"/>
</dbReference>
<evidence type="ECO:0000313" key="2">
    <source>
        <dbReference type="EMBL" id="MDR7155367.1"/>
    </source>
</evidence>
<accession>A0ABU1X1B1</accession>
<evidence type="ECO:0000256" key="1">
    <source>
        <dbReference type="SAM" id="MobiDB-lite"/>
    </source>
</evidence>
<keyword evidence="3" id="KW-1185">Reference proteome</keyword>
<feature type="region of interest" description="Disordered" evidence="1">
    <location>
        <begin position="1"/>
        <end position="39"/>
    </location>
</feature>
<reference evidence="2 3" key="1">
    <citation type="submission" date="2023-07" db="EMBL/GenBank/DDBJ databases">
        <title>Sorghum-associated microbial communities from plants grown in Nebraska, USA.</title>
        <authorList>
            <person name="Schachtman D."/>
        </authorList>
    </citation>
    <scope>NUCLEOTIDE SEQUENCE [LARGE SCALE GENOMIC DNA]</scope>
    <source>
        <strain evidence="2 3">4256</strain>
    </source>
</reference>
<comment type="caution">
    <text evidence="2">The sequence shown here is derived from an EMBL/GenBank/DDBJ whole genome shotgun (WGS) entry which is preliminary data.</text>
</comment>
<evidence type="ECO:0000313" key="3">
    <source>
        <dbReference type="Proteomes" id="UP001267638"/>
    </source>
</evidence>
<sequence>MSSDSPEKITQVEPQDASQENSPKASKGQGEEGSFMEDAGHASCKWNGNEYSDGGVVCDSRLKYKCWNGKWVEIGNC</sequence>
<name>A0ABU1X1B1_SPHXE</name>
<proteinExistence type="predicted"/>
<protein>
    <submittedName>
        <fullName evidence="2">Uncharacterized protein</fullName>
    </submittedName>
</protein>
<dbReference type="RefSeq" id="WP_310224601.1">
    <property type="nucleotide sequence ID" value="NZ_JAVDWV010000009.1"/>
</dbReference>
<organism evidence="2 3">
    <name type="scientific">Sphingobium xenophagum</name>
    <dbReference type="NCBI Taxonomy" id="121428"/>
    <lineage>
        <taxon>Bacteria</taxon>
        <taxon>Pseudomonadati</taxon>
        <taxon>Pseudomonadota</taxon>
        <taxon>Alphaproteobacteria</taxon>
        <taxon>Sphingomonadales</taxon>
        <taxon>Sphingomonadaceae</taxon>
        <taxon>Sphingobium</taxon>
    </lineage>
</organism>
<gene>
    <name evidence="2" type="ORF">J2W40_002194</name>
</gene>
<dbReference type="Proteomes" id="UP001267638">
    <property type="component" value="Unassembled WGS sequence"/>
</dbReference>
<feature type="compositionally biased region" description="Polar residues" evidence="1">
    <location>
        <begin position="12"/>
        <end position="24"/>
    </location>
</feature>